<proteinExistence type="predicted"/>
<dbReference type="EMBL" id="MUGS01000014">
    <property type="protein sequence ID" value="OXG07078.1"/>
    <property type="molecule type" value="Genomic_DNA"/>
</dbReference>
<dbReference type="RefSeq" id="WP_089479304.1">
    <property type="nucleotide sequence ID" value="NZ_MUGS01000014.1"/>
</dbReference>
<dbReference type="InterPro" id="IPR037401">
    <property type="entry name" value="SnoaL-like"/>
</dbReference>
<accession>A0A227PCS6</accession>
<name>A0A227PCS6_9FLAO</name>
<evidence type="ECO:0000259" key="1">
    <source>
        <dbReference type="Pfam" id="PF13577"/>
    </source>
</evidence>
<dbReference type="SUPFAM" id="SSF54427">
    <property type="entry name" value="NTF2-like"/>
    <property type="match status" value="1"/>
</dbReference>
<dbReference type="InterPro" id="IPR032710">
    <property type="entry name" value="NTF2-like_dom_sf"/>
</dbReference>
<dbReference type="OrthoDB" id="2084678at2"/>
<comment type="caution">
    <text evidence="2">The sequence shown here is derived from an EMBL/GenBank/DDBJ whole genome shotgun (WGS) entry which is preliminary data.</text>
</comment>
<protein>
    <submittedName>
        <fullName evidence="2">Bile acid 7-alpha-dehydratase</fullName>
    </submittedName>
</protein>
<dbReference type="Pfam" id="PF13577">
    <property type="entry name" value="SnoaL_4"/>
    <property type="match status" value="1"/>
</dbReference>
<evidence type="ECO:0000313" key="2">
    <source>
        <dbReference type="EMBL" id="OXG07078.1"/>
    </source>
</evidence>
<organism evidence="2 3">
    <name type="scientific">Flavobacterium araucananum</name>
    <dbReference type="NCBI Taxonomy" id="946678"/>
    <lineage>
        <taxon>Bacteria</taxon>
        <taxon>Pseudomonadati</taxon>
        <taxon>Bacteroidota</taxon>
        <taxon>Flavobacteriia</taxon>
        <taxon>Flavobacteriales</taxon>
        <taxon>Flavobacteriaceae</taxon>
        <taxon>Flavobacterium</taxon>
    </lineage>
</organism>
<dbReference type="AlphaFoldDB" id="A0A227PCS6"/>
<keyword evidence="3" id="KW-1185">Reference proteome</keyword>
<reference evidence="2 3" key="1">
    <citation type="submission" date="2016-11" db="EMBL/GenBank/DDBJ databases">
        <title>Whole genomes of Flavobacteriaceae.</title>
        <authorList>
            <person name="Stine C."/>
            <person name="Li C."/>
            <person name="Tadesse D."/>
        </authorList>
    </citation>
    <scope>NUCLEOTIDE SEQUENCE [LARGE SCALE GENOMIC DNA]</scope>
    <source>
        <strain evidence="2 3">DSM 24704</strain>
    </source>
</reference>
<evidence type="ECO:0000313" key="3">
    <source>
        <dbReference type="Proteomes" id="UP000214684"/>
    </source>
</evidence>
<sequence>MPIKDLADKILLKELIDNISIYGDKKDFDKQVQLFSSDAISETFMNGKSLLKLKGRIEMKAAFAEFLKDYDVVYHFNGQQKLTINQDKATATGVIYCLITLIGIENHKKIKTSIGATYQDEYVFENGQWLIAKRIGNFEWQDKIEVV</sequence>
<feature type="domain" description="SnoaL-like" evidence="1">
    <location>
        <begin position="9"/>
        <end position="134"/>
    </location>
</feature>
<dbReference type="Gene3D" id="3.10.450.50">
    <property type="match status" value="1"/>
</dbReference>
<dbReference type="Proteomes" id="UP000214684">
    <property type="component" value="Unassembled WGS sequence"/>
</dbReference>
<gene>
    <name evidence="2" type="ORF">B0A64_09705</name>
</gene>